<gene>
    <name evidence="1" type="ORF">FWK35_00012713</name>
</gene>
<accession>A0A6G0YNK6</accession>
<sequence>MMKQSYDRCHFNEIKFDHGEIVVMLRQPTPGVPSKYREKALQVIEVLPRDTYCVAEMSSDGSLFTFATTAYISHFKSWKILQEDAADLGPELNDLKYIKKCTKNG</sequence>
<protein>
    <submittedName>
        <fullName evidence="1">Zinc finger MYM-type protein 1-like</fullName>
    </submittedName>
</protein>
<dbReference type="EMBL" id="VUJU01003126">
    <property type="protein sequence ID" value="KAF0759049.1"/>
    <property type="molecule type" value="Genomic_DNA"/>
</dbReference>
<organism evidence="1 2">
    <name type="scientific">Aphis craccivora</name>
    <name type="common">Cowpea aphid</name>
    <dbReference type="NCBI Taxonomy" id="307492"/>
    <lineage>
        <taxon>Eukaryota</taxon>
        <taxon>Metazoa</taxon>
        <taxon>Ecdysozoa</taxon>
        <taxon>Arthropoda</taxon>
        <taxon>Hexapoda</taxon>
        <taxon>Insecta</taxon>
        <taxon>Pterygota</taxon>
        <taxon>Neoptera</taxon>
        <taxon>Paraneoptera</taxon>
        <taxon>Hemiptera</taxon>
        <taxon>Sternorrhyncha</taxon>
        <taxon>Aphidomorpha</taxon>
        <taxon>Aphidoidea</taxon>
        <taxon>Aphididae</taxon>
        <taxon>Aphidini</taxon>
        <taxon>Aphis</taxon>
        <taxon>Aphis</taxon>
    </lineage>
</organism>
<dbReference type="OrthoDB" id="6511622at2759"/>
<dbReference type="Proteomes" id="UP000478052">
    <property type="component" value="Unassembled WGS sequence"/>
</dbReference>
<comment type="caution">
    <text evidence="1">The sequence shown here is derived from an EMBL/GenBank/DDBJ whole genome shotgun (WGS) entry which is preliminary data.</text>
</comment>
<proteinExistence type="predicted"/>
<keyword evidence="2" id="KW-1185">Reference proteome</keyword>
<evidence type="ECO:0000313" key="1">
    <source>
        <dbReference type="EMBL" id="KAF0759049.1"/>
    </source>
</evidence>
<name>A0A6G0YNK6_APHCR</name>
<reference evidence="1 2" key="1">
    <citation type="submission" date="2019-08" db="EMBL/GenBank/DDBJ databases">
        <title>Whole genome of Aphis craccivora.</title>
        <authorList>
            <person name="Voronova N.V."/>
            <person name="Shulinski R.S."/>
            <person name="Bandarenka Y.V."/>
            <person name="Zhorov D.G."/>
            <person name="Warner D."/>
        </authorList>
    </citation>
    <scope>NUCLEOTIDE SEQUENCE [LARGE SCALE GENOMIC DNA]</scope>
    <source>
        <strain evidence="1">180601</strain>
        <tissue evidence="1">Whole Body</tissue>
    </source>
</reference>
<evidence type="ECO:0000313" key="2">
    <source>
        <dbReference type="Proteomes" id="UP000478052"/>
    </source>
</evidence>
<dbReference type="AlphaFoldDB" id="A0A6G0YNK6"/>